<keyword evidence="1" id="KW-1133">Transmembrane helix</keyword>
<feature type="transmembrane region" description="Helical" evidence="1">
    <location>
        <begin position="79"/>
        <end position="99"/>
    </location>
</feature>
<sequence length="122" mass="12585">GGVLFTGAVRLPTGEQYEWQYGALTGALLDGEGGDDASASADSLAALGHPVRLRLLREILGGRRTAAELAALDAGYTYGLLWVAAVAVLVGVAALFIGYTSEQVAHAQDVKEAIDAGEIEVD</sequence>
<dbReference type="EMBL" id="JAVRFD010000121">
    <property type="protein sequence ID" value="MDT0550413.1"/>
    <property type="molecule type" value="Genomic_DNA"/>
</dbReference>
<reference evidence="2" key="1">
    <citation type="submission" date="2024-05" db="EMBL/GenBank/DDBJ databases">
        <title>30 novel species of actinomycetes from the DSMZ collection.</title>
        <authorList>
            <person name="Nouioui I."/>
        </authorList>
    </citation>
    <scope>NUCLEOTIDE SEQUENCE</scope>
    <source>
        <strain evidence="2">DSM 41529</strain>
    </source>
</reference>
<accession>A0ABU2XWW3</accession>
<keyword evidence="1" id="KW-0472">Membrane</keyword>
<feature type="non-terminal residue" evidence="2">
    <location>
        <position position="1"/>
    </location>
</feature>
<keyword evidence="3" id="KW-1185">Reference proteome</keyword>
<organism evidence="2 3">
    <name type="scientific">Streptomyces lonegramiae</name>
    <dbReference type="NCBI Taxonomy" id="3075524"/>
    <lineage>
        <taxon>Bacteria</taxon>
        <taxon>Bacillati</taxon>
        <taxon>Actinomycetota</taxon>
        <taxon>Actinomycetes</taxon>
        <taxon>Kitasatosporales</taxon>
        <taxon>Streptomycetaceae</taxon>
        <taxon>Streptomyces</taxon>
    </lineage>
</organism>
<dbReference type="Proteomes" id="UP001180754">
    <property type="component" value="Unassembled WGS sequence"/>
</dbReference>
<proteinExistence type="predicted"/>
<comment type="caution">
    <text evidence="2">The sequence shown here is derived from an EMBL/GenBank/DDBJ whole genome shotgun (WGS) entry which is preliminary data.</text>
</comment>
<evidence type="ECO:0000313" key="3">
    <source>
        <dbReference type="Proteomes" id="UP001180754"/>
    </source>
</evidence>
<evidence type="ECO:0000256" key="1">
    <source>
        <dbReference type="SAM" id="Phobius"/>
    </source>
</evidence>
<name>A0ABU2XWW3_9ACTN</name>
<evidence type="ECO:0000313" key="2">
    <source>
        <dbReference type="EMBL" id="MDT0550413.1"/>
    </source>
</evidence>
<keyword evidence="1" id="KW-0812">Transmembrane</keyword>
<protein>
    <submittedName>
        <fullName evidence="2">Uncharacterized protein</fullName>
    </submittedName>
</protein>
<gene>
    <name evidence="2" type="ORF">RND15_48450</name>
</gene>